<proteinExistence type="predicted"/>
<dbReference type="Proteomes" id="UP000248808">
    <property type="component" value="Chromosome 1"/>
</dbReference>
<dbReference type="EMBL" id="LS483458">
    <property type="protein sequence ID" value="SQH96286.1"/>
    <property type="molecule type" value="Genomic_DNA"/>
</dbReference>
<evidence type="ECO:0000313" key="2">
    <source>
        <dbReference type="Proteomes" id="UP000248808"/>
    </source>
</evidence>
<gene>
    <name evidence="1" type="ORF">NCTC10839_00126</name>
</gene>
<dbReference type="SUPFAM" id="SSF55846">
    <property type="entry name" value="N-acetylmuramoyl-L-alanine amidase-like"/>
    <property type="match status" value="1"/>
</dbReference>
<dbReference type="KEGG" id="hhz:NCTC10839_00126"/>
<evidence type="ECO:0008006" key="3">
    <source>
        <dbReference type="Google" id="ProtNLM"/>
    </source>
</evidence>
<reference evidence="1 2" key="1">
    <citation type="submission" date="2018-06" db="EMBL/GenBank/DDBJ databases">
        <authorList>
            <consortium name="Pathogen Informatics"/>
            <person name="Doyle S."/>
        </authorList>
    </citation>
    <scope>NUCLEOTIDE SEQUENCE [LARGE SCALE GENOMIC DNA]</scope>
    <source>
        <strain evidence="1 2">NCTC10839</strain>
    </source>
</reference>
<dbReference type="Gene3D" id="3.40.80.10">
    <property type="entry name" value="Peptidoglycan recognition protein-like"/>
    <property type="match status" value="1"/>
</dbReference>
<sequence>MSFPINKIVIHCSATQNGKQLRTTTQTAAQRIDDWHKQRGFQRLAGNYKAFNPSSTTYWLSLCD</sequence>
<accession>A0A2X4R2X4</accession>
<name>A0A2X4R2X4_HAEHA</name>
<protein>
    <recommendedName>
        <fullName evidence="3">N-acetylmuramoyl-L-alanine amidase</fullName>
    </recommendedName>
</protein>
<evidence type="ECO:0000313" key="1">
    <source>
        <dbReference type="EMBL" id="SQH96286.1"/>
    </source>
</evidence>
<organism evidence="1 2">
    <name type="scientific">Haemophilus haemolyticus</name>
    <dbReference type="NCBI Taxonomy" id="726"/>
    <lineage>
        <taxon>Bacteria</taxon>
        <taxon>Pseudomonadati</taxon>
        <taxon>Pseudomonadota</taxon>
        <taxon>Gammaproteobacteria</taxon>
        <taxon>Pasteurellales</taxon>
        <taxon>Pasteurellaceae</taxon>
        <taxon>Haemophilus</taxon>
    </lineage>
</organism>
<dbReference type="GO" id="GO:0008745">
    <property type="term" value="F:N-acetylmuramoyl-L-alanine amidase activity"/>
    <property type="evidence" value="ECO:0007669"/>
    <property type="project" value="InterPro"/>
</dbReference>
<dbReference type="InterPro" id="IPR036505">
    <property type="entry name" value="Amidase/PGRP_sf"/>
</dbReference>
<dbReference type="AlphaFoldDB" id="A0A2X4R2X4"/>
<dbReference type="GO" id="GO:0009253">
    <property type="term" value="P:peptidoglycan catabolic process"/>
    <property type="evidence" value="ECO:0007669"/>
    <property type="project" value="InterPro"/>
</dbReference>